<evidence type="ECO:0000313" key="1">
    <source>
        <dbReference type="EMBL" id="AIQ91465.1"/>
    </source>
</evidence>
<evidence type="ECO:0000313" key="2">
    <source>
        <dbReference type="Proteomes" id="UP000029492"/>
    </source>
</evidence>
<dbReference type="eggNOG" id="ENOG50311YA">
    <property type="taxonomic scope" value="Bacteria"/>
</dbReference>
<keyword evidence="2" id="KW-1185">Reference proteome</keyword>
<sequence>MTLLAALAFLPVAAIANFAVVVALANHFDGDKPAAGFTGPVPTLA</sequence>
<gene>
    <name evidence="1" type="ORF">MOC_3710</name>
</gene>
<organism evidence="1 2">
    <name type="scientific">Methylobacterium oryzae CBMB20</name>
    <dbReference type="NCBI Taxonomy" id="693986"/>
    <lineage>
        <taxon>Bacteria</taxon>
        <taxon>Pseudomonadati</taxon>
        <taxon>Pseudomonadota</taxon>
        <taxon>Alphaproteobacteria</taxon>
        <taxon>Hyphomicrobiales</taxon>
        <taxon>Methylobacteriaceae</taxon>
        <taxon>Methylobacterium</taxon>
    </lineage>
</organism>
<protein>
    <submittedName>
        <fullName evidence="1">Protein of unassigned function</fullName>
    </submittedName>
</protein>
<dbReference type="AlphaFoldDB" id="A0A089NY60"/>
<dbReference type="Proteomes" id="UP000029492">
    <property type="component" value="Chromosome"/>
</dbReference>
<reference evidence="1 2" key="1">
    <citation type="journal article" date="2014" name="PLoS ONE">
        <title>Genome Information of Methylobacterium oryzae, a Plant-Probiotic Methylotroph in the Phyllosphere.</title>
        <authorList>
            <person name="Kwak M.J."/>
            <person name="Jeong H."/>
            <person name="Madhaiyan M."/>
            <person name="Lee Y."/>
            <person name="Sa T.M."/>
            <person name="Oh T.K."/>
            <person name="Kim J.F."/>
        </authorList>
    </citation>
    <scope>NUCLEOTIDE SEQUENCE [LARGE SCALE GENOMIC DNA]</scope>
    <source>
        <strain evidence="1 2">CBMB20</strain>
    </source>
</reference>
<accession>A0A089NY60</accession>
<dbReference type="HOGENOM" id="CLU_3201946_0_0_5"/>
<dbReference type="EMBL" id="CP003811">
    <property type="protein sequence ID" value="AIQ91465.1"/>
    <property type="molecule type" value="Genomic_DNA"/>
</dbReference>
<name>A0A089NY60_9HYPH</name>
<proteinExistence type="predicted"/>
<dbReference type="KEGG" id="mor:MOC_3710"/>
<dbReference type="RefSeq" id="WP_164706370.1">
    <property type="nucleotide sequence ID" value="NZ_CP003811.1"/>
</dbReference>